<gene>
    <name evidence="3" type="ORF">OE88DRAFT_1650028</name>
</gene>
<feature type="compositionally biased region" description="Polar residues" evidence="1">
    <location>
        <begin position="1"/>
        <end position="36"/>
    </location>
</feature>
<evidence type="ECO:0000256" key="1">
    <source>
        <dbReference type="SAM" id="MobiDB-lite"/>
    </source>
</evidence>
<sequence length="578" mass="64523">MATTLGTFSSPRRSSSQFTGTTLVDSGVGTSTQHSSFESKRPSRARQDQFVYKYGKKHHSYDAEKAPYPLSYDKDVLELEAVDHAYSVSVTGSVTMVNWAEQEEGPPQKSLDLGCGAGFWLVNAAKEWPDCHFVGFDLVNVQLPLKLLDPSIGNRVTFVHGNFLTTRLPFEEDEFDHVHISGISLGVPENKWGYVFEEVNRVLRPGGAVEVAEEDIFFPTLPRWFTSPLRNRARRNSSVHFPDGSTKSSVPTPPLLPSSAHDHALLESLFYSVFHNRFVNTKPTAVIPIYFTSTFRQVLSVPNIKFPVPPFPPPMPLPQQKYAQTLSRERSVSSRPGDESQPGTRPPSSSFSSSASLATSPSGSPLLTHPGTSQTSFASSTLESLQREPSTSSAQSGESTPPANTSRLSATALSTADDSTPIGLESSGQLIPRDKLTQRLDDPTLTLHLYRAYQGVLGCQESMWEELKDRIRNRKESLKAFGWEDDEELEGLKQSRQKFERLIERYRSDMHARLGLWHQLSQIGWQLPARETLSKAELLEEERIHRAILESRQLAAEEEAKAFSRTARVMVGFKRLED</sequence>
<name>A0A5C3NKG8_9AGAM</name>
<dbReference type="EMBL" id="ML213503">
    <property type="protein sequence ID" value="TFK56638.1"/>
    <property type="molecule type" value="Genomic_DNA"/>
</dbReference>
<proteinExistence type="predicted"/>
<dbReference type="OrthoDB" id="2013972at2759"/>
<dbReference type="CDD" id="cd02440">
    <property type="entry name" value="AdoMet_MTases"/>
    <property type="match status" value="1"/>
</dbReference>
<evidence type="ECO:0000259" key="2">
    <source>
        <dbReference type="Pfam" id="PF13649"/>
    </source>
</evidence>
<protein>
    <recommendedName>
        <fullName evidence="2">Methyltransferase domain-containing protein</fullName>
    </recommendedName>
</protein>
<feature type="region of interest" description="Disordered" evidence="1">
    <location>
        <begin position="1"/>
        <end position="44"/>
    </location>
</feature>
<feature type="region of interest" description="Disordered" evidence="1">
    <location>
        <begin position="310"/>
        <end position="430"/>
    </location>
</feature>
<reference evidence="3 4" key="1">
    <citation type="journal article" date="2019" name="Nat. Ecol. Evol.">
        <title>Megaphylogeny resolves global patterns of mushroom evolution.</title>
        <authorList>
            <person name="Varga T."/>
            <person name="Krizsan K."/>
            <person name="Foldi C."/>
            <person name="Dima B."/>
            <person name="Sanchez-Garcia M."/>
            <person name="Sanchez-Ramirez S."/>
            <person name="Szollosi G.J."/>
            <person name="Szarkandi J.G."/>
            <person name="Papp V."/>
            <person name="Albert L."/>
            <person name="Andreopoulos W."/>
            <person name="Angelini C."/>
            <person name="Antonin V."/>
            <person name="Barry K.W."/>
            <person name="Bougher N.L."/>
            <person name="Buchanan P."/>
            <person name="Buyck B."/>
            <person name="Bense V."/>
            <person name="Catcheside P."/>
            <person name="Chovatia M."/>
            <person name="Cooper J."/>
            <person name="Damon W."/>
            <person name="Desjardin D."/>
            <person name="Finy P."/>
            <person name="Geml J."/>
            <person name="Haridas S."/>
            <person name="Hughes K."/>
            <person name="Justo A."/>
            <person name="Karasinski D."/>
            <person name="Kautmanova I."/>
            <person name="Kiss B."/>
            <person name="Kocsube S."/>
            <person name="Kotiranta H."/>
            <person name="LaButti K.M."/>
            <person name="Lechner B.E."/>
            <person name="Liimatainen K."/>
            <person name="Lipzen A."/>
            <person name="Lukacs Z."/>
            <person name="Mihaltcheva S."/>
            <person name="Morgado L.N."/>
            <person name="Niskanen T."/>
            <person name="Noordeloos M.E."/>
            <person name="Ohm R.A."/>
            <person name="Ortiz-Santana B."/>
            <person name="Ovrebo C."/>
            <person name="Racz N."/>
            <person name="Riley R."/>
            <person name="Savchenko A."/>
            <person name="Shiryaev A."/>
            <person name="Soop K."/>
            <person name="Spirin V."/>
            <person name="Szebenyi C."/>
            <person name="Tomsovsky M."/>
            <person name="Tulloss R.E."/>
            <person name="Uehling J."/>
            <person name="Grigoriev I.V."/>
            <person name="Vagvolgyi C."/>
            <person name="Papp T."/>
            <person name="Martin F.M."/>
            <person name="Miettinen O."/>
            <person name="Hibbett D.S."/>
            <person name="Nagy L.G."/>
        </authorList>
    </citation>
    <scope>NUCLEOTIDE SEQUENCE [LARGE SCALE GENOMIC DNA]</scope>
    <source>
        <strain evidence="3 4">OMC1185</strain>
    </source>
</reference>
<dbReference type="PANTHER" id="PTHR43591:SF24">
    <property type="entry name" value="2-METHOXY-6-POLYPRENYL-1,4-BENZOQUINOL METHYLASE, MITOCHONDRIAL"/>
    <property type="match status" value="1"/>
</dbReference>
<dbReference type="PANTHER" id="PTHR43591">
    <property type="entry name" value="METHYLTRANSFERASE"/>
    <property type="match status" value="1"/>
</dbReference>
<dbReference type="InterPro" id="IPR029063">
    <property type="entry name" value="SAM-dependent_MTases_sf"/>
</dbReference>
<dbReference type="Pfam" id="PF13649">
    <property type="entry name" value="Methyltransf_25"/>
    <property type="match status" value="1"/>
</dbReference>
<organism evidence="3 4">
    <name type="scientific">Heliocybe sulcata</name>
    <dbReference type="NCBI Taxonomy" id="5364"/>
    <lineage>
        <taxon>Eukaryota</taxon>
        <taxon>Fungi</taxon>
        <taxon>Dikarya</taxon>
        <taxon>Basidiomycota</taxon>
        <taxon>Agaricomycotina</taxon>
        <taxon>Agaricomycetes</taxon>
        <taxon>Gloeophyllales</taxon>
        <taxon>Gloeophyllaceae</taxon>
        <taxon>Heliocybe</taxon>
    </lineage>
</organism>
<feature type="compositionally biased region" description="Basic and acidic residues" evidence="1">
    <location>
        <begin position="327"/>
        <end position="338"/>
    </location>
</feature>
<dbReference type="Proteomes" id="UP000305948">
    <property type="component" value="Unassembled WGS sequence"/>
</dbReference>
<dbReference type="AlphaFoldDB" id="A0A5C3NKG8"/>
<dbReference type="InterPro" id="IPR041698">
    <property type="entry name" value="Methyltransf_25"/>
</dbReference>
<evidence type="ECO:0000313" key="4">
    <source>
        <dbReference type="Proteomes" id="UP000305948"/>
    </source>
</evidence>
<feature type="compositionally biased region" description="Low complexity" evidence="1">
    <location>
        <begin position="342"/>
        <end position="366"/>
    </location>
</feature>
<dbReference type="STRING" id="5364.A0A5C3NKG8"/>
<keyword evidence="4" id="KW-1185">Reference proteome</keyword>
<feature type="compositionally biased region" description="Polar residues" evidence="1">
    <location>
        <begin position="370"/>
        <end position="418"/>
    </location>
</feature>
<dbReference type="Gene3D" id="3.40.50.150">
    <property type="entry name" value="Vaccinia Virus protein VP39"/>
    <property type="match status" value="1"/>
</dbReference>
<feature type="region of interest" description="Disordered" evidence="1">
    <location>
        <begin position="236"/>
        <end position="256"/>
    </location>
</feature>
<evidence type="ECO:0000313" key="3">
    <source>
        <dbReference type="EMBL" id="TFK56638.1"/>
    </source>
</evidence>
<dbReference type="GO" id="GO:0008168">
    <property type="term" value="F:methyltransferase activity"/>
    <property type="evidence" value="ECO:0007669"/>
    <property type="project" value="TreeGrafter"/>
</dbReference>
<accession>A0A5C3NKG8</accession>
<dbReference type="SUPFAM" id="SSF53335">
    <property type="entry name" value="S-adenosyl-L-methionine-dependent methyltransferases"/>
    <property type="match status" value="1"/>
</dbReference>
<feature type="domain" description="Methyltransferase" evidence="2">
    <location>
        <begin position="111"/>
        <end position="207"/>
    </location>
</feature>